<accession>A0A2J0YYS9</accession>
<organism evidence="3 4">
    <name type="scientific">Rhizobium meliloti</name>
    <name type="common">Ensifer meliloti</name>
    <name type="synonym">Sinorhizobium meliloti</name>
    <dbReference type="NCBI Taxonomy" id="382"/>
    <lineage>
        <taxon>Bacteria</taxon>
        <taxon>Pseudomonadati</taxon>
        <taxon>Pseudomonadota</taxon>
        <taxon>Alphaproteobacteria</taxon>
        <taxon>Hyphomicrobiales</taxon>
        <taxon>Rhizobiaceae</taxon>
        <taxon>Sinorhizobium/Ensifer group</taxon>
        <taxon>Sinorhizobium</taxon>
    </lineage>
</organism>
<dbReference type="Pfam" id="PF03401">
    <property type="entry name" value="TctC"/>
    <property type="match status" value="1"/>
</dbReference>
<dbReference type="CDD" id="cd07012">
    <property type="entry name" value="PBP2_Bug_TTT"/>
    <property type="match status" value="1"/>
</dbReference>
<dbReference type="PANTHER" id="PTHR42928">
    <property type="entry name" value="TRICARBOXYLATE-BINDING PROTEIN"/>
    <property type="match status" value="1"/>
</dbReference>
<dbReference type="AlphaFoldDB" id="A0A2J0YYS9"/>
<reference evidence="3 4" key="1">
    <citation type="submission" date="2017-06" db="EMBL/GenBank/DDBJ databases">
        <title>Ensifer strains isolated from leguminous trees and herbs display diverse denitrification phenotypes with some acting as strong N2O sinks.</title>
        <authorList>
            <person name="Woliy K."/>
            <person name="Mania D."/>
            <person name="Bakken L.R."/>
            <person name="Frostegard A."/>
        </authorList>
    </citation>
    <scope>NUCLEOTIDE SEQUENCE [LARGE SCALE GENOMIC DNA]</scope>
    <source>
        <strain evidence="3 4">AC50a</strain>
    </source>
</reference>
<dbReference type="PANTHER" id="PTHR42928:SF5">
    <property type="entry name" value="BLR1237 PROTEIN"/>
    <property type="match status" value="1"/>
</dbReference>
<dbReference type="PIRSF" id="PIRSF017082">
    <property type="entry name" value="YflP"/>
    <property type="match status" value="1"/>
</dbReference>
<evidence type="ECO:0008006" key="5">
    <source>
        <dbReference type="Google" id="ProtNLM"/>
    </source>
</evidence>
<comment type="caution">
    <text evidence="3">The sequence shown here is derived from an EMBL/GenBank/DDBJ whole genome shotgun (WGS) entry which is preliminary data.</text>
</comment>
<evidence type="ECO:0000256" key="1">
    <source>
        <dbReference type="ARBA" id="ARBA00006987"/>
    </source>
</evidence>
<evidence type="ECO:0000313" key="4">
    <source>
        <dbReference type="Proteomes" id="UP000231987"/>
    </source>
</evidence>
<dbReference type="Proteomes" id="UP000231987">
    <property type="component" value="Unassembled WGS sequence"/>
</dbReference>
<feature type="signal peptide" evidence="2">
    <location>
        <begin position="1"/>
        <end position="27"/>
    </location>
</feature>
<dbReference type="Gene3D" id="3.40.190.10">
    <property type="entry name" value="Periplasmic binding protein-like II"/>
    <property type="match status" value="1"/>
</dbReference>
<dbReference type="InterPro" id="IPR042100">
    <property type="entry name" value="Bug_dom1"/>
</dbReference>
<name>A0A2J0YYS9_RHIML</name>
<evidence type="ECO:0000313" key="3">
    <source>
        <dbReference type="EMBL" id="PJR13429.1"/>
    </source>
</evidence>
<dbReference type="PROSITE" id="PS51318">
    <property type="entry name" value="TAT"/>
    <property type="match status" value="1"/>
</dbReference>
<keyword evidence="2" id="KW-0732">Signal</keyword>
<gene>
    <name evidence="3" type="ORF">CEJ86_22090</name>
</gene>
<proteinExistence type="inferred from homology"/>
<evidence type="ECO:0000256" key="2">
    <source>
        <dbReference type="SAM" id="SignalP"/>
    </source>
</evidence>
<dbReference type="InterPro" id="IPR005064">
    <property type="entry name" value="BUG"/>
</dbReference>
<dbReference type="InterPro" id="IPR006311">
    <property type="entry name" value="TAT_signal"/>
</dbReference>
<dbReference type="EMBL" id="NJGD01000010">
    <property type="protein sequence ID" value="PJR13429.1"/>
    <property type="molecule type" value="Genomic_DNA"/>
</dbReference>
<feature type="chain" id="PRO_5014354601" description="Tripartite tricarboxylate transporter substrate binding protein" evidence="2">
    <location>
        <begin position="28"/>
        <end position="325"/>
    </location>
</feature>
<sequence length="325" mass="34820">MEMTRRTVLVGGATAMGLAMLGKSASAQSFTKPIEIVVGQPPGGGTDTYARAIASALTPFLDGQAAVVVNRPGGNAVLAIESVMSSRPDGYTLSMTSGGTAVIKRIWDGNGPDIATDMRPVATIGMYASCVVVRKDSPHQNINSWIEEVKASQRPVLWGHTGRGSIHHIAGQALLSEYGLPTRDVPFQGAPDARNALVNGEVEFAVFGTQNLTGFEEQVRTIGILSTDRDPFVEGGKTIIEQGVRAPLFFTPIILHAPKDTPDDVIAKLENAVRQATESEEYKKLTGTAALVVYFRSADETQSWTKTATEEWRPVIEQVKQQNAG</sequence>
<comment type="similarity">
    <text evidence="1">Belongs to the UPF0065 (bug) family.</text>
</comment>
<dbReference type="SUPFAM" id="SSF53850">
    <property type="entry name" value="Periplasmic binding protein-like II"/>
    <property type="match status" value="1"/>
</dbReference>
<dbReference type="Gene3D" id="3.40.190.150">
    <property type="entry name" value="Bordetella uptake gene, domain 1"/>
    <property type="match status" value="1"/>
</dbReference>
<protein>
    <recommendedName>
        <fullName evidence="5">Tripartite tricarboxylate transporter substrate binding protein</fullName>
    </recommendedName>
</protein>